<keyword evidence="9" id="KW-1185">Reference proteome</keyword>
<evidence type="ECO:0000259" key="7">
    <source>
        <dbReference type="Pfam" id="PF02687"/>
    </source>
</evidence>
<dbReference type="InterPro" id="IPR003838">
    <property type="entry name" value="ABC3_permease_C"/>
</dbReference>
<keyword evidence="3 6" id="KW-0812">Transmembrane</keyword>
<evidence type="ECO:0000313" key="9">
    <source>
        <dbReference type="Proteomes" id="UP000000960"/>
    </source>
</evidence>
<keyword evidence="5 6" id="KW-0472">Membrane</keyword>
<feature type="transmembrane region" description="Helical" evidence="6">
    <location>
        <begin position="202"/>
        <end position="224"/>
    </location>
</feature>
<feature type="transmembrane region" description="Helical" evidence="6">
    <location>
        <begin position="288"/>
        <end position="313"/>
    </location>
</feature>
<dbReference type="EMBL" id="CP001721">
    <property type="protein sequence ID" value="ACV51506.1"/>
    <property type="molecule type" value="Genomic_DNA"/>
</dbReference>
<dbReference type="OrthoDB" id="9781780at2"/>
<evidence type="ECO:0000256" key="5">
    <source>
        <dbReference type="ARBA" id="ARBA00023136"/>
    </source>
</evidence>
<dbReference type="STRING" id="521095.Apar_1078"/>
<dbReference type="AlphaFoldDB" id="C8W7R5"/>
<evidence type="ECO:0000256" key="3">
    <source>
        <dbReference type="ARBA" id="ARBA00022692"/>
    </source>
</evidence>
<reference evidence="8 9" key="1">
    <citation type="journal article" date="2009" name="Stand. Genomic Sci.">
        <title>Complete genome sequence of Atopobium parvulum type strain (IPP 1246).</title>
        <authorList>
            <person name="Copeland A."/>
            <person name="Sikorski J."/>
            <person name="Lapidus A."/>
            <person name="Nolan M."/>
            <person name="Del Rio T.G."/>
            <person name="Lucas S."/>
            <person name="Chen F."/>
            <person name="Tice H."/>
            <person name="Pitluck S."/>
            <person name="Cheng J.F."/>
            <person name="Pukall R."/>
            <person name="Chertkov O."/>
            <person name="Brettin T."/>
            <person name="Han C."/>
            <person name="Detter J.C."/>
            <person name="Kuske C."/>
            <person name="Bruce D."/>
            <person name="Goodwin L."/>
            <person name="Ivanova N."/>
            <person name="Mavromatis K."/>
            <person name="Mikhailova N."/>
            <person name="Chen A."/>
            <person name="Palaniappan K."/>
            <person name="Chain P."/>
            <person name="Rohde M."/>
            <person name="Goker M."/>
            <person name="Bristow J."/>
            <person name="Eisen J.A."/>
            <person name="Markowitz V."/>
            <person name="Hugenholtz P."/>
            <person name="Kyrpides N.C."/>
            <person name="Klenk H.P."/>
            <person name="Detter J.C."/>
        </authorList>
    </citation>
    <scope>NUCLEOTIDE SEQUENCE [LARGE SCALE GENOMIC DNA]</scope>
    <source>
        <strain evidence="9">ATCC 33793 / DSM 20469 / CCUG 32760 / JCM 10300 / KCTC 3663 / VPI 0546 / 1246</strain>
    </source>
</reference>
<dbReference type="InterPro" id="IPR052536">
    <property type="entry name" value="ABC-4_Integral_Memb_Prot"/>
</dbReference>
<proteinExistence type="predicted"/>
<feature type="transmembrane region" description="Helical" evidence="6">
    <location>
        <begin position="669"/>
        <end position="691"/>
    </location>
</feature>
<gene>
    <name evidence="8" type="ordered locus">Apar_1078</name>
</gene>
<keyword evidence="4 6" id="KW-1133">Transmembrane helix</keyword>
<feature type="transmembrane region" description="Helical" evidence="6">
    <location>
        <begin position="20"/>
        <end position="37"/>
    </location>
</feature>
<dbReference type="Proteomes" id="UP000000960">
    <property type="component" value="Chromosome"/>
</dbReference>
<dbReference type="RefSeq" id="WP_012809163.1">
    <property type="nucleotide sequence ID" value="NC_013203.1"/>
</dbReference>
<evidence type="ECO:0000313" key="8">
    <source>
        <dbReference type="EMBL" id="ACV51506.1"/>
    </source>
</evidence>
<dbReference type="Pfam" id="PF02687">
    <property type="entry name" value="FtsX"/>
    <property type="match status" value="1"/>
</dbReference>
<protein>
    <recommendedName>
        <fullName evidence="7">ABC3 transporter permease C-terminal domain-containing protein</fullName>
    </recommendedName>
</protein>
<feature type="transmembrane region" description="Helical" evidence="6">
    <location>
        <begin position="575"/>
        <end position="597"/>
    </location>
</feature>
<dbReference type="PANTHER" id="PTHR46795:SF3">
    <property type="entry name" value="ABC TRANSPORTER PERMEASE"/>
    <property type="match status" value="1"/>
</dbReference>
<feature type="transmembrane region" description="Helical" evidence="6">
    <location>
        <begin position="109"/>
        <end position="142"/>
    </location>
</feature>
<evidence type="ECO:0000256" key="2">
    <source>
        <dbReference type="ARBA" id="ARBA00022475"/>
    </source>
</evidence>
<organism evidence="8 9">
    <name type="scientific">Lancefieldella parvula (strain ATCC 33793 / DSM 20469 / CCUG 32760 / JCM 10300 / KCTC 3663 / VPI 0546 / 1246)</name>
    <name type="common">Atopobium parvulum</name>
    <dbReference type="NCBI Taxonomy" id="521095"/>
    <lineage>
        <taxon>Bacteria</taxon>
        <taxon>Bacillati</taxon>
        <taxon>Actinomycetota</taxon>
        <taxon>Coriobacteriia</taxon>
        <taxon>Coriobacteriales</taxon>
        <taxon>Atopobiaceae</taxon>
        <taxon>Lancefieldella</taxon>
    </lineage>
</organism>
<keyword evidence="2" id="KW-1003">Cell membrane</keyword>
<name>C8W7R5_LANP1</name>
<dbReference type="HOGENOM" id="CLU_022800_1_1_11"/>
<evidence type="ECO:0000256" key="6">
    <source>
        <dbReference type="SAM" id="Phobius"/>
    </source>
</evidence>
<dbReference type="KEGG" id="apv:Apar_1078"/>
<dbReference type="PANTHER" id="PTHR46795">
    <property type="entry name" value="ABC TRANSPORTER PERMEASE-RELATED-RELATED"/>
    <property type="match status" value="1"/>
</dbReference>
<sequence>MYSKIALGNVKKSLRDFSIYFLTLAVGVALFYAFNSITQQSMVLKLTEDARSIVQLLSKTITGVSILLAVILGFLVVYANQFLIRRRKKEFGMYQILGMTKRNVSKIMIIETLIVGFLALVVGLVAGIFMSQFMLFATAHMFNATIESFTFVFSTTSLVQTVLYFAVMFVVALIFNVFTVSRYKLIDLLNADKVFQTVKVKNLTVSVLVFIASLGLIAWSYVMLKHNGMRTLDIEFAGATVLVSIGTALFFFSISGFLLRFLQTRKNFYFKGLHSFILRQFNARINTAWVSISLVCAMLFVAICGLGSGFSLVNAINSEMSVFRTYDMSASIRPNQKNELEPHNAETVDYTTTLQKIDPEWNQVIKKAIQADTYYVMDDTTTPSFTYHAIDEVGGKKLADYYGAYVSEDLKDISNRDITVMRASQYNQLRVASGLDPIDFGTNGYMVWTLDNSVAQYWKDSLAQNPNLTIQGTTYHAVGETVDKGQTQGGPLLQPGMGIMVLADQSFPKSVVSAGSYVVGTYNTTDDKEESKFREQIKKYFDDGELVGSDSDSYELILTTTTAQYLSNYAGLSAIVTYLALYIGLILFIACSAILALQQLSEASDNARAYQVLAELGAEKGLASRALFTQIGVYFLFPLLVSMAHATCAMSLMVNIIKTVGNFDVSQSIGGVVAIVIALYGGYFLVTYFAARSIIFRSSRKMQ</sequence>
<dbReference type="PIRSF" id="PIRSF018968">
    <property type="entry name" value="ABC_permease_BceB"/>
    <property type="match status" value="1"/>
</dbReference>
<feature type="domain" description="ABC3 transporter permease C-terminal" evidence="7">
    <location>
        <begin position="64"/>
        <end position="182"/>
    </location>
</feature>
<evidence type="ECO:0000256" key="4">
    <source>
        <dbReference type="ARBA" id="ARBA00022989"/>
    </source>
</evidence>
<feature type="transmembrane region" description="Helical" evidence="6">
    <location>
        <begin position="162"/>
        <end position="181"/>
    </location>
</feature>
<accession>C8W7R5</accession>
<feature type="transmembrane region" description="Helical" evidence="6">
    <location>
        <begin position="57"/>
        <end position="79"/>
    </location>
</feature>
<dbReference type="GO" id="GO:0055085">
    <property type="term" value="P:transmembrane transport"/>
    <property type="evidence" value="ECO:0007669"/>
    <property type="project" value="InterPro"/>
</dbReference>
<evidence type="ECO:0000256" key="1">
    <source>
        <dbReference type="ARBA" id="ARBA00004651"/>
    </source>
</evidence>
<dbReference type="InterPro" id="IPR027022">
    <property type="entry name" value="ABC_permease_BceB-typ"/>
</dbReference>
<feature type="transmembrane region" description="Helical" evidence="6">
    <location>
        <begin position="236"/>
        <end position="262"/>
    </location>
</feature>
<feature type="transmembrane region" description="Helical" evidence="6">
    <location>
        <begin position="633"/>
        <end position="657"/>
    </location>
</feature>
<dbReference type="eggNOG" id="COG0577">
    <property type="taxonomic scope" value="Bacteria"/>
</dbReference>
<dbReference type="GO" id="GO:0005886">
    <property type="term" value="C:plasma membrane"/>
    <property type="evidence" value="ECO:0007669"/>
    <property type="project" value="UniProtKB-SubCell"/>
</dbReference>
<comment type="subcellular location">
    <subcellularLocation>
        <location evidence="1">Cell membrane</location>
        <topology evidence="1">Multi-pass membrane protein</topology>
    </subcellularLocation>
</comment>
<dbReference type="GeneID" id="84806601"/>